<dbReference type="PANTHER" id="PTHR47505:SF1">
    <property type="entry name" value="DNA UTILIZATION PROTEIN YHGH"/>
    <property type="match status" value="1"/>
</dbReference>
<name>A0A3B1BZK8_9ZZZZ</name>
<evidence type="ECO:0000259" key="3">
    <source>
        <dbReference type="Pfam" id="PF18912"/>
    </source>
</evidence>
<dbReference type="Pfam" id="PF18912">
    <property type="entry name" value="DZR_2"/>
    <property type="match status" value="1"/>
</dbReference>
<reference evidence="4" key="1">
    <citation type="submission" date="2018-06" db="EMBL/GenBank/DDBJ databases">
        <authorList>
            <person name="Zhirakovskaya E."/>
        </authorList>
    </citation>
    <scope>NUCLEOTIDE SEQUENCE</scope>
</reference>
<feature type="domain" description="Double zinc ribbon" evidence="3">
    <location>
        <begin position="14"/>
        <end position="79"/>
    </location>
</feature>
<dbReference type="SUPFAM" id="SSF53271">
    <property type="entry name" value="PRTase-like"/>
    <property type="match status" value="1"/>
</dbReference>
<feature type="domain" description="Phosphoribosyltransferase" evidence="2">
    <location>
        <begin position="203"/>
        <end position="250"/>
    </location>
</feature>
<dbReference type="EMBL" id="UOGA01000081">
    <property type="protein sequence ID" value="VAX16928.1"/>
    <property type="molecule type" value="Genomic_DNA"/>
</dbReference>
<evidence type="ECO:0000259" key="2">
    <source>
        <dbReference type="Pfam" id="PF00156"/>
    </source>
</evidence>
<dbReference type="InterPro" id="IPR000836">
    <property type="entry name" value="PRTase_dom"/>
</dbReference>
<comment type="similarity">
    <text evidence="1">Belongs to the ComF/GntX family.</text>
</comment>
<gene>
    <name evidence="4" type="ORF">MNBD_NITROSPINAE04-110</name>
</gene>
<dbReference type="InterPro" id="IPR044005">
    <property type="entry name" value="DZR_2"/>
</dbReference>
<dbReference type="CDD" id="cd06223">
    <property type="entry name" value="PRTases_typeI"/>
    <property type="match status" value="1"/>
</dbReference>
<dbReference type="Gene3D" id="3.40.50.2020">
    <property type="match status" value="1"/>
</dbReference>
<dbReference type="InterPro" id="IPR029057">
    <property type="entry name" value="PRTase-like"/>
</dbReference>
<evidence type="ECO:0008006" key="5">
    <source>
        <dbReference type="Google" id="ProtNLM"/>
    </source>
</evidence>
<dbReference type="InterPro" id="IPR051910">
    <property type="entry name" value="ComF/GntX_DNA_util-trans"/>
</dbReference>
<protein>
    <recommendedName>
        <fullName evidence="5">Competence protein F homolog, phosphoribosyltransferase domain protein YhgH required for utilization of DNA as sole source of carbon and energy</fullName>
    </recommendedName>
</protein>
<sequence>MQAQLLHSFTSAYKTLFPGGCPACGGKIEGRGSVVARLCAACFGSVRPVSEKHCAVCEKPLEFDYEIETGQTYTCGECRLNPPIYDELRHALVYEGAVRELIHKFKYQGASGLARILAKLGECKIVPWLAGYSGAVMIPVPLHRSKLLSRGYNPPYLLALRFARMAGLKVVEGSLRRIRNTRPQFGLKADERIKNVKGAFKVLNRNDIKGRTVIVFDDVYTTGATMDACCKAIKKAKPERILVSALCRAGAD</sequence>
<dbReference type="PANTHER" id="PTHR47505">
    <property type="entry name" value="DNA UTILIZATION PROTEIN YHGH"/>
    <property type="match status" value="1"/>
</dbReference>
<proteinExistence type="inferred from homology"/>
<evidence type="ECO:0000256" key="1">
    <source>
        <dbReference type="ARBA" id="ARBA00008007"/>
    </source>
</evidence>
<organism evidence="4">
    <name type="scientific">hydrothermal vent metagenome</name>
    <dbReference type="NCBI Taxonomy" id="652676"/>
    <lineage>
        <taxon>unclassified sequences</taxon>
        <taxon>metagenomes</taxon>
        <taxon>ecological metagenomes</taxon>
    </lineage>
</organism>
<dbReference type="AlphaFoldDB" id="A0A3B1BZK8"/>
<evidence type="ECO:0000313" key="4">
    <source>
        <dbReference type="EMBL" id="VAX16928.1"/>
    </source>
</evidence>
<dbReference type="Pfam" id="PF00156">
    <property type="entry name" value="Pribosyltran"/>
    <property type="match status" value="1"/>
</dbReference>
<accession>A0A3B1BZK8</accession>